<keyword evidence="2" id="KW-1185">Reference proteome</keyword>
<gene>
    <name evidence="1" type="ORF">MBHS_01136</name>
</gene>
<evidence type="ECO:0000313" key="2">
    <source>
        <dbReference type="Proteomes" id="UP000236724"/>
    </source>
</evidence>
<accession>A0A1H6F6Y2</accession>
<organism evidence="1 2">
    <name type="scientific">Candidatus Venteria ishoeyi</name>
    <dbReference type="NCBI Taxonomy" id="1899563"/>
    <lineage>
        <taxon>Bacteria</taxon>
        <taxon>Pseudomonadati</taxon>
        <taxon>Pseudomonadota</taxon>
        <taxon>Gammaproteobacteria</taxon>
        <taxon>Thiotrichales</taxon>
        <taxon>Thiotrichaceae</taxon>
        <taxon>Venteria</taxon>
    </lineage>
</organism>
<protein>
    <submittedName>
        <fullName evidence="1">Uncharacterized protein</fullName>
    </submittedName>
</protein>
<sequence length="113" mass="13095">MEVNGVVRISDFMNYLKDNELLVVHRKDVEVELRIADAKLRQTQQKYLKKDAVKIGDVIKYQLTHWSRTSGPINAYKSPTNTMIKPGEMYKNSAGIWMLTTSAIKRIRELKNL</sequence>
<name>A0A1H6F6Y2_9GAMM</name>
<dbReference type="Proteomes" id="UP000236724">
    <property type="component" value="Unassembled WGS sequence"/>
</dbReference>
<reference evidence="1 2" key="1">
    <citation type="submission" date="2016-10" db="EMBL/GenBank/DDBJ databases">
        <authorList>
            <person name="de Groot N.N."/>
        </authorList>
    </citation>
    <scope>NUCLEOTIDE SEQUENCE [LARGE SCALE GENOMIC DNA]</scope>
    <source>
        <strain evidence="1">MBHS1</strain>
    </source>
</reference>
<dbReference type="AlphaFoldDB" id="A0A1H6F6Y2"/>
<proteinExistence type="predicted"/>
<dbReference type="EMBL" id="FMSV02000181">
    <property type="protein sequence ID" value="SEH05283.1"/>
    <property type="molecule type" value="Genomic_DNA"/>
</dbReference>
<evidence type="ECO:0000313" key="1">
    <source>
        <dbReference type="EMBL" id="SEH05283.1"/>
    </source>
</evidence>